<dbReference type="SUPFAM" id="SSF52218">
    <property type="entry name" value="Flavoproteins"/>
    <property type="match status" value="1"/>
</dbReference>
<dbReference type="InterPro" id="IPR029039">
    <property type="entry name" value="Flavoprotein-like_sf"/>
</dbReference>
<dbReference type="PANTHER" id="PTHR47307:SF1">
    <property type="entry name" value="GLUTATHIONE-REGULATED POTASSIUM-EFFLUX SYSTEM ANCILLARY PROTEIN KEFG"/>
    <property type="match status" value="1"/>
</dbReference>
<dbReference type="InterPro" id="IPR003680">
    <property type="entry name" value="Flavodoxin_fold"/>
</dbReference>
<gene>
    <name evidence="3" type="ORF">MOO45_05305</name>
</gene>
<organism evidence="3 4">
    <name type="scientific">Bombilactobacillus folatiphilus</name>
    <dbReference type="NCBI Taxonomy" id="2923362"/>
    <lineage>
        <taxon>Bacteria</taxon>
        <taxon>Bacillati</taxon>
        <taxon>Bacillota</taxon>
        <taxon>Bacilli</taxon>
        <taxon>Lactobacillales</taxon>
        <taxon>Lactobacillaceae</taxon>
        <taxon>Bombilactobacillus</taxon>
    </lineage>
</organism>
<keyword evidence="1" id="KW-0560">Oxidoreductase</keyword>
<dbReference type="RefSeq" id="WP_249513906.1">
    <property type="nucleotide sequence ID" value="NZ_CP093366.1"/>
</dbReference>
<evidence type="ECO:0000259" key="2">
    <source>
        <dbReference type="Pfam" id="PF02525"/>
    </source>
</evidence>
<dbReference type="InterPro" id="IPR046980">
    <property type="entry name" value="KefG/KefF"/>
</dbReference>
<proteinExistence type="predicted"/>
<accession>A0ABY4P7X7</accession>
<evidence type="ECO:0000313" key="4">
    <source>
        <dbReference type="Proteomes" id="UP000831495"/>
    </source>
</evidence>
<sequence length="234" mass="27572">MKKEILRIKTLVIVAHPQLNNSSTQQFLKQGALLAQANWHELSLPMTASPEYERQLLRQAQRIIFQFPLYWYSEPAVLKQWEERYLSTQFVESELGKKELGLVVSTGLPRTAFRSGAKAHFGLDQLLVSFQGLARQAQMTWLPIFSIYQFAYMSEQERQLLLMRYQRYLSQDFPDSLLKRSNWYLERLKQYVQQHPQNPQLELVQTQFQQNIWSLENSLSTVQLIKQGEDDSLE</sequence>
<dbReference type="Gene3D" id="3.40.50.360">
    <property type="match status" value="1"/>
</dbReference>
<keyword evidence="4" id="KW-1185">Reference proteome</keyword>
<name>A0ABY4P7X7_9LACO</name>
<feature type="domain" description="Flavodoxin-like fold" evidence="2">
    <location>
        <begin position="9"/>
        <end position="161"/>
    </location>
</feature>
<dbReference type="EMBL" id="CP093366">
    <property type="protein sequence ID" value="UQS81636.1"/>
    <property type="molecule type" value="Genomic_DNA"/>
</dbReference>
<protein>
    <submittedName>
        <fullName evidence="3">NAD(P)H-dependent oxidoreductase</fullName>
    </submittedName>
</protein>
<dbReference type="PANTHER" id="PTHR47307">
    <property type="entry name" value="GLUTATHIONE-REGULATED POTASSIUM-EFFLUX SYSTEM ANCILLARY PROTEIN KEFG"/>
    <property type="match status" value="1"/>
</dbReference>
<reference evidence="3" key="1">
    <citation type="journal article" date="2022" name="Int. J. Syst. Evol. Microbiol.">
        <title>Apilactobacillus apisilvae sp. nov., Nicolia spurrieriana gen. nov. sp. nov., Bombilactobacillus folatiphilus sp. nov. and Bombilactobacillus thymidiniphilus sp. nov., four new lactic acid bacterial isolates from stingless bees Tetragonula carbonaria and Austroplebeia australis.</title>
        <authorList>
            <person name="Oliphant S.A."/>
            <person name="Watson-Haigh N.S."/>
            <person name="Sumby K.M."/>
            <person name="Gardner J."/>
            <person name="Groom S."/>
            <person name="Jiranek V."/>
        </authorList>
    </citation>
    <scope>NUCLEOTIDE SEQUENCE</scope>
    <source>
        <strain evidence="3">SG4_D2</strain>
    </source>
</reference>
<evidence type="ECO:0000256" key="1">
    <source>
        <dbReference type="ARBA" id="ARBA00023002"/>
    </source>
</evidence>
<dbReference type="Proteomes" id="UP000831495">
    <property type="component" value="Chromosome"/>
</dbReference>
<evidence type="ECO:0000313" key="3">
    <source>
        <dbReference type="EMBL" id="UQS81636.1"/>
    </source>
</evidence>
<dbReference type="Pfam" id="PF02525">
    <property type="entry name" value="Flavodoxin_2"/>
    <property type="match status" value="1"/>
</dbReference>